<evidence type="ECO:0000313" key="9">
    <source>
        <dbReference type="Ensembl" id="ENSNBRP00000022351.1"/>
    </source>
</evidence>
<feature type="chain" id="PRO_5018529580" evidence="7">
    <location>
        <begin position="24"/>
        <end position="185"/>
    </location>
</feature>
<reference evidence="9" key="2">
    <citation type="submission" date="2025-09" db="UniProtKB">
        <authorList>
            <consortium name="Ensembl"/>
        </authorList>
    </citation>
    <scope>IDENTIFICATION</scope>
</reference>
<dbReference type="InterPro" id="IPR050578">
    <property type="entry name" value="MARVEL-CKLF_proteins"/>
</dbReference>
<dbReference type="AlphaFoldDB" id="A0A3Q4HK12"/>
<dbReference type="InterPro" id="IPR008253">
    <property type="entry name" value="Marvel"/>
</dbReference>
<evidence type="ECO:0000256" key="3">
    <source>
        <dbReference type="ARBA" id="ARBA00022989"/>
    </source>
</evidence>
<organism evidence="9 10">
    <name type="scientific">Neolamprologus brichardi</name>
    <name type="common">Fairy cichlid</name>
    <name type="synonym">Lamprologus brichardi</name>
    <dbReference type="NCBI Taxonomy" id="32507"/>
    <lineage>
        <taxon>Eukaryota</taxon>
        <taxon>Metazoa</taxon>
        <taxon>Chordata</taxon>
        <taxon>Craniata</taxon>
        <taxon>Vertebrata</taxon>
        <taxon>Euteleostomi</taxon>
        <taxon>Actinopterygii</taxon>
        <taxon>Neopterygii</taxon>
        <taxon>Teleostei</taxon>
        <taxon>Neoteleostei</taxon>
        <taxon>Acanthomorphata</taxon>
        <taxon>Ovalentaria</taxon>
        <taxon>Cichlomorphae</taxon>
        <taxon>Cichliformes</taxon>
        <taxon>Cichlidae</taxon>
        <taxon>African cichlids</taxon>
        <taxon>Pseudocrenilabrinae</taxon>
        <taxon>Lamprologini</taxon>
        <taxon>Neolamprologus</taxon>
    </lineage>
</organism>
<evidence type="ECO:0000256" key="2">
    <source>
        <dbReference type="ARBA" id="ARBA00022692"/>
    </source>
</evidence>
<comment type="subcellular location">
    <subcellularLocation>
        <location evidence="1">Membrane</location>
        <topology evidence="1">Multi-pass membrane protein</topology>
    </subcellularLocation>
</comment>
<keyword evidence="10" id="KW-1185">Reference proteome</keyword>
<feature type="transmembrane region" description="Helical" evidence="6">
    <location>
        <begin position="113"/>
        <end position="134"/>
    </location>
</feature>
<proteinExistence type="predicted"/>
<dbReference type="PANTHER" id="PTHR22776">
    <property type="entry name" value="MARVEL-CONTAINING POTENTIAL LIPID RAFT-ASSOCIATED PROTEIN"/>
    <property type="match status" value="1"/>
</dbReference>
<evidence type="ECO:0000256" key="5">
    <source>
        <dbReference type="PROSITE-ProRule" id="PRU00581"/>
    </source>
</evidence>
<sequence>MKMLIMMLSILKANMMCYPQCHCSVCPQWWFSSGSRSSCCRMTTKQTAMEVDTAFLKSRRGIVKVTEMVTLFVAFVCFAVASTPKYIAATALEFFITSLLLVLYLLKLNKRLTFFFWPLVDVLNSVFASVYFITLSLMAMTSYINTGMLIGGIMCFLLAVLLCVESYILFSIITFNRPRTETQNT</sequence>
<evidence type="ECO:0000259" key="8">
    <source>
        <dbReference type="PROSITE" id="PS51225"/>
    </source>
</evidence>
<evidence type="ECO:0000256" key="6">
    <source>
        <dbReference type="SAM" id="Phobius"/>
    </source>
</evidence>
<dbReference type="Proteomes" id="UP000261580">
    <property type="component" value="Unassembled WGS sequence"/>
</dbReference>
<keyword evidence="3 6" id="KW-1133">Transmembrane helix</keyword>
<dbReference type="GO" id="GO:0016020">
    <property type="term" value="C:membrane"/>
    <property type="evidence" value="ECO:0007669"/>
    <property type="project" value="UniProtKB-SubCell"/>
</dbReference>
<accession>A0A3Q4HK12</accession>
<feature type="domain" description="MARVEL" evidence="8">
    <location>
        <begin position="55"/>
        <end position="174"/>
    </location>
</feature>
<keyword evidence="7" id="KW-0732">Signal</keyword>
<evidence type="ECO:0000256" key="1">
    <source>
        <dbReference type="ARBA" id="ARBA00004141"/>
    </source>
</evidence>
<name>A0A3Q4HK12_NEOBR</name>
<reference evidence="9" key="1">
    <citation type="submission" date="2025-08" db="UniProtKB">
        <authorList>
            <consortium name="Ensembl"/>
        </authorList>
    </citation>
    <scope>IDENTIFICATION</scope>
</reference>
<evidence type="ECO:0000256" key="7">
    <source>
        <dbReference type="SAM" id="SignalP"/>
    </source>
</evidence>
<dbReference type="PROSITE" id="PS51225">
    <property type="entry name" value="MARVEL"/>
    <property type="match status" value="1"/>
</dbReference>
<evidence type="ECO:0000313" key="10">
    <source>
        <dbReference type="Proteomes" id="UP000261580"/>
    </source>
</evidence>
<feature type="transmembrane region" description="Helical" evidence="6">
    <location>
        <begin position="146"/>
        <end position="170"/>
    </location>
</feature>
<dbReference type="STRING" id="32507.ENSNBRP00000022351"/>
<keyword evidence="2 5" id="KW-0812">Transmembrane</keyword>
<dbReference type="Bgee" id="ENSNBRG00000017145">
    <property type="expression patterns" value="Expressed in blood and 6 other cell types or tissues"/>
</dbReference>
<evidence type="ECO:0000256" key="4">
    <source>
        <dbReference type="ARBA" id="ARBA00023136"/>
    </source>
</evidence>
<keyword evidence="4 5" id="KW-0472">Membrane</keyword>
<feature type="transmembrane region" description="Helical" evidence="6">
    <location>
        <begin position="62"/>
        <end position="81"/>
    </location>
</feature>
<dbReference type="Ensembl" id="ENSNBRT00000022944.1">
    <property type="protein sequence ID" value="ENSNBRP00000022351.1"/>
    <property type="gene ID" value="ENSNBRG00000017145.1"/>
</dbReference>
<feature type="signal peptide" evidence="7">
    <location>
        <begin position="1"/>
        <end position="23"/>
    </location>
</feature>
<feature type="transmembrane region" description="Helical" evidence="6">
    <location>
        <begin position="87"/>
        <end position="106"/>
    </location>
</feature>
<dbReference type="GeneTree" id="ENSGT00940000162264"/>
<dbReference type="PANTHER" id="PTHR22776:SF45">
    <property type="entry name" value="CHEMOKINE-LIKE FACTOR"/>
    <property type="match status" value="1"/>
</dbReference>
<protein>
    <submittedName>
        <fullName evidence="9">Chemokine-like factor-like</fullName>
    </submittedName>
</protein>